<reference evidence="2 3" key="1">
    <citation type="journal article" date="2018" name="Sci. Data">
        <title>The draft genome sequence of cork oak.</title>
        <authorList>
            <person name="Ramos A.M."/>
            <person name="Usie A."/>
            <person name="Barbosa P."/>
            <person name="Barros P.M."/>
            <person name="Capote T."/>
            <person name="Chaves I."/>
            <person name="Simoes F."/>
            <person name="Abreu I."/>
            <person name="Carrasquinho I."/>
            <person name="Faro C."/>
            <person name="Guimaraes J.B."/>
            <person name="Mendonca D."/>
            <person name="Nobrega F."/>
            <person name="Rodrigues L."/>
            <person name="Saibo N.J.M."/>
            <person name="Varela M.C."/>
            <person name="Egas C."/>
            <person name="Matos J."/>
            <person name="Miguel C.M."/>
            <person name="Oliveira M.M."/>
            <person name="Ricardo C.P."/>
            <person name="Goncalves S."/>
        </authorList>
    </citation>
    <scope>NUCLEOTIDE SEQUENCE [LARGE SCALE GENOMIC DNA]</scope>
    <source>
        <strain evidence="3">cv. HL8</strain>
    </source>
</reference>
<organism evidence="2 3">
    <name type="scientific">Quercus suber</name>
    <name type="common">Cork oak</name>
    <dbReference type="NCBI Taxonomy" id="58331"/>
    <lineage>
        <taxon>Eukaryota</taxon>
        <taxon>Viridiplantae</taxon>
        <taxon>Streptophyta</taxon>
        <taxon>Embryophyta</taxon>
        <taxon>Tracheophyta</taxon>
        <taxon>Spermatophyta</taxon>
        <taxon>Magnoliopsida</taxon>
        <taxon>eudicotyledons</taxon>
        <taxon>Gunneridae</taxon>
        <taxon>Pentapetalae</taxon>
        <taxon>rosids</taxon>
        <taxon>fabids</taxon>
        <taxon>Fagales</taxon>
        <taxon>Fagaceae</taxon>
        <taxon>Quercus</taxon>
    </lineage>
</organism>
<keyword evidence="1" id="KW-0472">Membrane</keyword>
<dbReference type="Gene3D" id="1.20.1250.20">
    <property type="entry name" value="MFS general substrate transporter like domains"/>
    <property type="match status" value="1"/>
</dbReference>
<dbReference type="Proteomes" id="UP000237347">
    <property type="component" value="Unassembled WGS sequence"/>
</dbReference>
<dbReference type="AlphaFoldDB" id="A0AAW0KKL3"/>
<evidence type="ECO:0000256" key="1">
    <source>
        <dbReference type="SAM" id="Phobius"/>
    </source>
</evidence>
<proteinExistence type="predicted"/>
<evidence type="ECO:0000313" key="2">
    <source>
        <dbReference type="EMBL" id="KAK7839382.1"/>
    </source>
</evidence>
<name>A0AAW0KKL3_QUESU</name>
<keyword evidence="1" id="KW-1133">Transmembrane helix</keyword>
<gene>
    <name evidence="2" type="primary">PHT1-5_5</name>
    <name evidence="2" type="ORF">CFP56_018078</name>
</gene>
<keyword evidence="1" id="KW-0812">Transmembrane</keyword>
<dbReference type="EMBL" id="PKMF04000285">
    <property type="protein sequence ID" value="KAK7839382.1"/>
    <property type="molecule type" value="Genomic_DNA"/>
</dbReference>
<protein>
    <submittedName>
        <fullName evidence="2">Inorganic phosphate transporter 1-5</fullName>
    </submittedName>
</protein>
<dbReference type="InterPro" id="IPR036259">
    <property type="entry name" value="MFS_trans_sf"/>
</dbReference>
<evidence type="ECO:0000313" key="3">
    <source>
        <dbReference type="Proteomes" id="UP000237347"/>
    </source>
</evidence>
<keyword evidence="3" id="KW-1185">Reference proteome</keyword>
<comment type="caution">
    <text evidence="2">The sequence shown here is derived from an EMBL/GenBank/DDBJ whole genome shotgun (WGS) entry which is preliminary data.</text>
</comment>
<sequence length="82" mass="9120">MVLCAICSGVSFGASAHSVIGTLFSMTISAIVLHFFKAPTFDENQVLSTRPDADYLWRIVLMLGALPALLTYYWRMKMPETC</sequence>
<accession>A0AAW0KKL3</accession>
<feature type="transmembrane region" description="Helical" evidence="1">
    <location>
        <begin position="55"/>
        <end position="74"/>
    </location>
</feature>